<keyword evidence="4" id="KW-1185">Reference proteome</keyword>
<dbReference type="InterPro" id="IPR005162">
    <property type="entry name" value="Retrotrans_gag_dom"/>
</dbReference>
<dbReference type="Gene3D" id="3.10.10.10">
    <property type="entry name" value="HIV Type 1 Reverse Transcriptase, subunit A, domain 1"/>
    <property type="match status" value="1"/>
</dbReference>
<name>A0A5P1F3I0_ASPOF</name>
<feature type="region of interest" description="Disordered" evidence="1">
    <location>
        <begin position="707"/>
        <end position="789"/>
    </location>
</feature>
<dbReference type="PANTHER" id="PTHR24559">
    <property type="entry name" value="TRANSPOSON TY3-I GAG-POL POLYPROTEIN"/>
    <property type="match status" value="1"/>
</dbReference>
<feature type="domain" description="Retrotransposon gag" evidence="2">
    <location>
        <begin position="324"/>
        <end position="409"/>
    </location>
</feature>
<dbReference type="InterPro" id="IPR021109">
    <property type="entry name" value="Peptidase_aspartic_dom_sf"/>
</dbReference>
<feature type="compositionally biased region" description="Low complexity" evidence="1">
    <location>
        <begin position="479"/>
        <end position="505"/>
    </location>
</feature>
<dbReference type="CDD" id="cd01647">
    <property type="entry name" value="RT_LTR"/>
    <property type="match status" value="1"/>
</dbReference>
<sequence>MSALLETKGDSIDSSTELSMEEESTAGSKEEEGAGGCHGCRSEGGRSVDDGAARTPADGEAVPERVSVFERLSAETPKPRPRRFQRRRRVIEDGEFPRVTTNMTSKGTSAREDFESILRASRPRTRLQSGTIERATYGRVRTRRPSEDEESDAGSTVASDNTISSEGQPREALMISAEQIAKMLEDALAKQHDQQIQALTNQQGEPSRRNQVHQEDEDTNAHNINDPPVNAGGGNGNASEDTGESLKIKNLESKINTLISAQETKKTGIPCPYPREWESIPYPAKFSLINFTPFNGMGSPTQHLIYFKSHLGVISGNEPLMVRSFVGTLRGAAFDWYRRLKPGSINSWDDMETKFLTNFFDDDTEISIGSLLDEKQKDGELVDTFVKRFRNKAMNCRDPITNEFILQTCHNNLSLDVLEAMGTAPSKTWKDLKVQGEQAERFLRRKKAERGQPATNPPKQNFNQKGKGKAHANAVDANQTFQLQPQQQQQQRAPQQSQPHWQQRPQKQKSSEPRFPKVYSFKDDEVPGIFKYLLENNKIQLPAIVDQEGASKVTDPKYCAYHRAVHHPTRSCYHLKDKIQALIDVGVITPKPAKNVGANAVSISFGSVPTTWFEPKRVTKVGMKTVNDDPHGQRQKGLVPHTTPNGEILWVHPDLIGDEQWAGSSSGRKSKGKGKSCYGVSAIPGEDDERISTFLLSEEEQEAFATRSGNEYHYNYPPPSEQGVNKRGPAKTLTEMGVIASPTPGKEALRQPVNKPKEKNPQEVQNPKQSRFSRPIGRDKPESSKTPHSFDIMAQLANIPARITLYELLRLSKETREALQEALANAEVFLTQVKPVHEQPEPLSQQCNIATKNLPCITFTKEDMQTKNSNHDRPLYFVGYIGSSQVNRIQVDPGSAVSIMPLRLMHFLSIPVSKLASTGTVIYGFNTSGSRPLGKIRVKCQMGDLKTEVTCYVIDAETSYNLLLGRPWIHSNVIIPSTLHQCLKYVDTDNEVRTVVADKQPFKGYENYFTDSLLYGNESDTEPSAQGTDSGEEADSEAGFDYNGGFVLNDIVPFVINLDDEQSSDADCNWQLADIAIKDDLEYSLSLDDVIKELYDNPELYMPIRSSYVTKEHLQHSFGTTMVIPNKVRGAKEVIYGKGKSSPLPDHFLSEDEDDDKPGRHLSKYSPEARKLMEKQGYDFTLGEGLYFDRGPRNPAKAVYVPKGKPEDYYKYGRGLGYVSSDDECGWQIIDQIANKAKKGYSPDASEWDSDTSLGEVFKTLMSNMATADPSTMEDDDQMPTWEDPWVHHLNMQYGDRFEQREPPTEDKIVQINMGDEANPKPIFISDSLPPDEKEELIALIREYIDVFAWNYEDMPGLDPNVAMHRLDIKPDAKPVKQQQRRFRPQIMEAIEAEVKKLIESGFIREEQHPDWLANIVPVMKKNGKIRICIDFRNLNEACPKDDFPLPITDVIIDNTCGFERMSFMDGFSGYNQIKMHPEDEKHTAFRTPLGVFCYTVMPFAATRKITSRI</sequence>
<dbReference type="OMA" id="HHASKEN"/>
<feature type="compositionally biased region" description="Polar residues" evidence="1">
    <location>
        <begin position="99"/>
        <end position="108"/>
    </location>
</feature>
<evidence type="ECO:0000313" key="3">
    <source>
        <dbReference type="EMBL" id="ONK72915.1"/>
    </source>
</evidence>
<organism evidence="3 4">
    <name type="scientific">Asparagus officinalis</name>
    <name type="common">Garden asparagus</name>
    <dbReference type="NCBI Taxonomy" id="4686"/>
    <lineage>
        <taxon>Eukaryota</taxon>
        <taxon>Viridiplantae</taxon>
        <taxon>Streptophyta</taxon>
        <taxon>Embryophyta</taxon>
        <taxon>Tracheophyta</taxon>
        <taxon>Spermatophyta</taxon>
        <taxon>Magnoliopsida</taxon>
        <taxon>Liliopsida</taxon>
        <taxon>Asparagales</taxon>
        <taxon>Asparagaceae</taxon>
        <taxon>Asparagoideae</taxon>
        <taxon>Asparagus</taxon>
    </lineage>
</organism>
<feature type="compositionally biased region" description="Basic and acidic residues" evidence="1">
    <location>
        <begin position="776"/>
        <end position="785"/>
    </location>
</feature>
<dbReference type="Gene3D" id="2.40.70.10">
    <property type="entry name" value="Acid Proteases"/>
    <property type="match status" value="1"/>
</dbReference>
<evidence type="ECO:0000256" key="1">
    <source>
        <dbReference type="SAM" id="MobiDB-lite"/>
    </source>
</evidence>
<feature type="region of interest" description="Disordered" evidence="1">
    <location>
        <begin position="446"/>
        <end position="518"/>
    </location>
</feature>
<dbReference type="PANTHER" id="PTHR24559:SF439">
    <property type="entry name" value="RETROTRANSPOSON, UNCLASSIFIED-LIKE PROTEIN"/>
    <property type="match status" value="1"/>
</dbReference>
<reference evidence="4" key="1">
    <citation type="journal article" date="2017" name="Nat. Commun.">
        <title>The asparagus genome sheds light on the origin and evolution of a young Y chromosome.</title>
        <authorList>
            <person name="Harkess A."/>
            <person name="Zhou J."/>
            <person name="Xu C."/>
            <person name="Bowers J.E."/>
            <person name="Van der Hulst R."/>
            <person name="Ayyampalayam S."/>
            <person name="Mercati F."/>
            <person name="Riccardi P."/>
            <person name="McKain M.R."/>
            <person name="Kakrana A."/>
            <person name="Tang H."/>
            <person name="Ray J."/>
            <person name="Groenendijk J."/>
            <person name="Arikit S."/>
            <person name="Mathioni S.M."/>
            <person name="Nakano M."/>
            <person name="Shan H."/>
            <person name="Telgmann-Rauber A."/>
            <person name="Kanno A."/>
            <person name="Yue Z."/>
            <person name="Chen H."/>
            <person name="Li W."/>
            <person name="Chen Y."/>
            <person name="Xu X."/>
            <person name="Zhang Y."/>
            <person name="Luo S."/>
            <person name="Chen H."/>
            <person name="Gao J."/>
            <person name="Mao Z."/>
            <person name="Pires J.C."/>
            <person name="Luo M."/>
            <person name="Kudrna D."/>
            <person name="Wing R.A."/>
            <person name="Meyers B.C."/>
            <person name="Yi K."/>
            <person name="Kong H."/>
            <person name="Lavrijsen P."/>
            <person name="Sunseri F."/>
            <person name="Falavigna A."/>
            <person name="Ye Y."/>
            <person name="Leebens-Mack J.H."/>
            <person name="Chen G."/>
        </authorList>
    </citation>
    <scope>NUCLEOTIDE SEQUENCE [LARGE SCALE GENOMIC DNA]</scope>
    <source>
        <strain evidence="4">cv. DH0086</strain>
    </source>
</reference>
<dbReference type="EMBL" id="CM007384">
    <property type="protein sequence ID" value="ONK72915.1"/>
    <property type="molecule type" value="Genomic_DNA"/>
</dbReference>
<feature type="compositionally biased region" description="Polar residues" evidence="1">
    <location>
        <begin position="453"/>
        <end position="464"/>
    </location>
</feature>
<dbReference type="SUPFAM" id="SSF56672">
    <property type="entry name" value="DNA/RNA polymerases"/>
    <property type="match status" value="1"/>
</dbReference>
<feature type="compositionally biased region" description="Polar residues" evidence="1">
    <location>
        <begin position="762"/>
        <end position="772"/>
    </location>
</feature>
<gene>
    <name evidence="3" type="ORF">A4U43_C04F24880</name>
</gene>
<evidence type="ECO:0000313" key="4">
    <source>
        <dbReference type="Proteomes" id="UP000243459"/>
    </source>
</evidence>
<proteinExistence type="predicted"/>
<dbReference type="Gramene" id="ONK72915">
    <property type="protein sequence ID" value="ONK72915"/>
    <property type="gene ID" value="A4U43_C04F24880"/>
</dbReference>
<dbReference type="Proteomes" id="UP000243459">
    <property type="component" value="Chromosome 4"/>
</dbReference>
<dbReference type="InterPro" id="IPR053134">
    <property type="entry name" value="RNA-dir_DNA_polymerase"/>
</dbReference>
<evidence type="ECO:0000259" key="2">
    <source>
        <dbReference type="Pfam" id="PF03732"/>
    </source>
</evidence>
<feature type="region of interest" description="Disordered" evidence="1">
    <location>
        <begin position="661"/>
        <end position="681"/>
    </location>
</feature>
<feature type="compositionally biased region" description="Polar residues" evidence="1">
    <location>
        <begin position="153"/>
        <end position="167"/>
    </location>
</feature>
<dbReference type="InterPro" id="IPR043502">
    <property type="entry name" value="DNA/RNA_pol_sf"/>
</dbReference>
<feature type="region of interest" description="Disordered" evidence="1">
    <location>
        <begin position="200"/>
        <end position="242"/>
    </location>
</feature>
<feature type="region of interest" description="Disordered" evidence="1">
    <location>
        <begin position="1142"/>
        <end position="1164"/>
    </location>
</feature>
<accession>A0A5P1F3I0</accession>
<feature type="compositionally biased region" description="Basic residues" evidence="1">
    <location>
        <begin position="79"/>
        <end position="89"/>
    </location>
</feature>
<feature type="compositionally biased region" description="Basic and acidic residues" evidence="1">
    <location>
        <begin position="40"/>
        <end position="52"/>
    </location>
</feature>
<dbReference type="Pfam" id="PF03732">
    <property type="entry name" value="Retrotrans_gag"/>
    <property type="match status" value="1"/>
</dbReference>
<dbReference type="CDD" id="cd00303">
    <property type="entry name" value="retropepsin_like"/>
    <property type="match status" value="1"/>
</dbReference>
<protein>
    <recommendedName>
        <fullName evidence="2">Retrotransposon gag domain-containing protein</fullName>
    </recommendedName>
</protein>
<feature type="compositionally biased region" description="Basic and acidic residues" evidence="1">
    <location>
        <begin position="509"/>
        <end position="518"/>
    </location>
</feature>
<feature type="region of interest" description="Disordered" evidence="1">
    <location>
        <begin position="1"/>
        <end position="170"/>
    </location>
</feature>